<dbReference type="EMBL" id="LSRX01000289">
    <property type="protein sequence ID" value="OLQ01516.1"/>
    <property type="molecule type" value="Genomic_DNA"/>
</dbReference>
<organism evidence="1 2">
    <name type="scientific">Symbiodinium microadriaticum</name>
    <name type="common">Dinoflagellate</name>
    <name type="synonym">Zooxanthella microadriatica</name>
    <dbReference type="NCBI Taxonomy" id="2951"/>
    <lineage>
        <taxon>Eukaryota</taxon>
        <taxon>Sar</taxon>
        <taxon>Alveolata</taxon>
        <taxon>Dinophyceae</taxon>
        <taxon>Suessiales</taxon>
        <taxon>Symbiodiniaceae</taxon>
        <taxon>Symbiodinium</taxon>
    </lineage>
</organism>
<evidence type="ECO:0000313" key="1">
    <source>
        <dbReference type="EMBL" id="OLQ01516.1"/>
    </source>
</evidence>
<evidence type="ECO:0000313" key="2">
    <source>
        <dbReference type="Proteomes" id="UP000186817"/>
    </source>
</evidence>
<keyword evidence="2" id="KW-1185">Reference proteome</keyword>
<dbReference type="Proteomes" id="UP000186817">
    <property type="component" value="Unassembled WGS sequence"/>
</dbReference>
<comment type="caution">
    <text evidence="1">The sequence shown here is derived from an EMBL/GenBank/DDBJ whole genome shotgun (WGS) entry which is preliminary data.</text>
</comment>
<sequence length="86" mass="9415">MIRKMLVVFPHELVPELARLGMLPEVNAQGFWEHAQSTGVEWAVITPAPDVTESSQLEANLANTGKSWQALQVAEDALAMFLQALA</sequence>
<name>A0A1Q9E262_SYMMI</name>
<gene>
    <name evidence="1" type="ORF">AK812_SmicGene15727</name>
</gene>
<dbReference type="AlphaFoldDB" id="A0A1Q9E262"/>
<protein>
    <submittedName>
        <fullName evidence="1">Uncharacterized protein</fullName>
    </submittedName>
</protein>
<dbReference type="OrthoDB" id="423717at2759"/>
<accession>A0A1Q9E262</accession>
<proteinExistence type="predicted"/>
<reference evidence="1 2" key="1">
    <citation type="submission" date="2016-02" db="EMBL/GenBank/DDBJ databases">
        <title>Genome analysis of coral dinoflagellate symbionts highlights evolutionary adaptations to a symbiotic lifestyle.</title>
        <authorList>
            <person name="Aranda M."/>
            <person name="Li Y."/>
            <person name="Liew Y.J."/>
            <person name="Baumgarten S."/>
            <person name="Simakov O."/>
            <person name="Wilson M."/>
            <person name="Piel J."/>
            <person name="Ashoor H."/>
            <person name="Bougouffa S."/>
            <person name="Bajic V.B."/>
            <person name="Ryu T."/>
            <person name="Ravasi T."/>
            <person name="Bayer T."/>
            <person name="Micklem G."/>
            <person name="Kim H."/>
            <person name="Bhak J."/>
            <person name="Lajeunesse T.C."/>
            <person name="Voolstra C.R."/>
        </authorList>
    </citation>
    <scope>NUCLEOTIDE SEQUENCE [LARGE SCALE GENOMIC DNA]</scope>
    <source>
        <strain evidence="1 2">CCMP2467</strain>
    </source>
</reference>